<feature type="transmembrane region" description="Helical" evidence="1">
    <location>
        <begin position="49"/>
        <end position="70"/>
    </location>
</feature>
<dbReference type="Proteomes" id="UP001480973">
    <property type="component" value="Unassembled WGS sequence"/>
</dbReference>
<organism evidence="2 3">
    <name type="scientific">Lachnospira intestinalis</name>
    <dbReference type="NCBI Taxonomy" id="3133158"/>
    <lineage>
        <taxon>Bacteria</taxon>
        <taxon>Bacillati</taxon>
        <taxon>Bacillota</taxon>
        <taxon>Clostridia</taxon>
        <taxon>Lachnospirales</taxon>
        <taxon>Lachnospiraceae</taxon>
        <taxon>Lachnospira</taxon>
    </lineage>
</organism>
<accession>A0ABV1GRB6</accession>
<evidence type="ECO:0000313" key="2">
    <source>
        <dbReference type="EMBL" id="MEQ2535827.1"/>
    </source>
</evidence>
<protein>
    <submittedName>
        <fullName evidence="2">TnpV protein</fullName>
    </submittedName>
</protein>
<sequence>MVDNMEWFNVFGLIFIAVIMIPNVVFAIKCKDGFDNKWNNKYVEVTEQVGRLGCFGFMIINIPGTCFGWWSDEAFALYLIVDTILVIRFPVWMILWICMKSLIRDAVSFFSFLVKKFVVICKNLSRSVLYFNLLTSGKLYEHLAEIDTSARDMVEYLIKEMAKKQGVTEELKATDMMRWIGLMNNIRACADEIVLNDIVYS</sequence>
<evidence type="ECO:0000313" key="3">
    <source>
        <dbReference type="Proteomes" id="UP001480973"/>
    </source>
</evidence>
<feature type="transmembrane region" description="Helical" evidence="1">
    <location>
        <begin position="6"/>
        <end position="28"/>
    </location>
</feature>
<proteinExistence type="predicted"/>
<name>A0ABV1GRB6_9FIRM</name>
<reference evidence="2 3" key="1">
    <citation type="submission" date="2024-03" db="EMBL/GenBank/DDBJ databases">
        <title>Human intestinal bacterial collection.</title>
        <authorList>
            <person name="Pauvert C."/>
            <person name="Hitch T.C.A."/>
            <person name="Clavel T."/>
        </authorList>
    </citation>
    <scope>NUCLEOTIDE SEQUENCE [LARGE SCALE GENOMIC DNA]</scope>
    <source>
        <strain evidence="2 3">CLA-JM-H10</strain>
    </source>
</reference>
<keyword evidence="1" id="KW-0472">Membrane</keyword>
<dbReference type="EMBL" id="JBBMES010000015">
    <property type="protein sequence ID" value="MEQ2535827.1"/>
    <property type="molecule type" value="Genomic_DNA"/>
</dbReference>
<evidence type="ECO:0000256" key="1">
    <source>
        <dbReference type="SAM" id="Phobius"/>
    </source>
</evidence>
<dbReference type="InterPro" id="IPR026989">
    <property type="entry name" value="TnpV"/>
</dbReference>
<comment type="caution">
    <text evidence="2">The sequence shown here is derived from an EMBL/GenBank/DDBJ whole genome shotgun (WGS) entry which is preliminary data.</text>
</comment>
<dbReference type="Pfam" id="PF14198">
    <property type="entry name" value="TnpV"/>
    <property type="match status" value="1"/>
</dbReference>
<keyword evidence="1" id="KW-1133">Transmembrane helix</keyword>
<keyword evidence="3" id="KW-1185">Reference proteome</keyword>
<keyword evidence="1" id="KW-0812">Transmembrane</keyword>
<gene>
    <name evidence="2" type="ORF">WMO38_11935</name>
</gene>
<feature type="transmembrane region" description="Helical" evidence="1">
    <location>
        <begin position="76"/>
        <end position="98"/>
    </location>
</feature>